<gene>
    <name evidence="1" type="ORF">GUJ93_ZPchr0012g18773</name>
</gene>
<organism evidence="1 2">
    <name type="scientific">Zizania palustris</name>
    <name type="common">Northern wild rice</name>
    <dbReference type="NCBI Taxonomy" id="103762"/>
    <lineage>
        <taxon>Eukaryota</taxon>
        <taxon>Viridiplantae</taxon>
        <taxon>Streptophyta</taxon>
        <taxon>Embryophyta</taxon>
        <taxon>Tracheophyta</taxon>
        <taxon>Spermatophyta</taxon>
        <taxon>Magnoliopsida</taxon>
        <taxon>Liliopsida</taxon>
        <taxon>Poales</taxon>
        <taxon>Poaceae</taxon>
        <taxon>BOP clade</taxon>
        <taxon>Oryzoideae</taxon>
        <taxon>Oryzeae</taxon>
        <taxon>Zizaniinae</taxon>
        <taxon>Zizania</taxon>
    </lineage>
</organism>
<name>A0A8J6BW38_ZIZPA</name>
<reference evidence="1" key="2">
    <citation type="submission" date="2021-02" db="EMBL/GenBank/DDBJ databases">
        <authorList>
            <person name="Kimball J.A."/>
            <person name="Haas M.W."/>
            <person name="Macchietto M."/>
            <person name="Kono T."/>
            <person name="Duquette J."/>
            <person name="Shao M."/>
        </authorList>
    </citation>
    <scope>NUCLEOTIDE SEQUENCE</scope>
    <source>
        <tissue evidence="1">Fresh leaf tissue</tissue>
    </source>
</reference>
<evidence type="ECO:0000313" key="2">
    <source>
        <dbReference type="Proteomes" id="UP000729402"/>
    </source>
</evidence>
<evidence type="ECO:0000313" key="1">
    <source>
        <dbReference type="EMBL" id="KAG8095216.1"/>
    </source>
</evidence>
<dbReference type="AlphaFoldDB" id="A0A8J6BW38"/>
<dbReference type="EMBL" id="JAAALK010000080">
    <property type="protein sequence ID" value="KAG8095216.1"/>
    <property type="molecule type" value="Genomic_DNA"/>
</dbReference>
<protein>
    <submittedName>
        <fullName evidence="1">Uncharacterized protein</fullName>
    </submittedName>
</protein>
<keyword evidence="2" id="KW-1185">Reference proteome</keyword>
<dbReference type="OrthoDB" id="6755010at2759"/>
<proteinExistence type="predicted"/>
<comment type="caution">
    <text evidence="1">The sequence shown here is derived from an EMBL/GenBank/DDBJ whole genome shotgun (WGS) entry which is preliminary data.</text>
</comment>
<dbReference type="Proteomes" id="UP000729402">
    <property type="component" value="Unassembled WGS sequence"/>
</dbReference>
<sequence>MQIEAEVTVEEARLLVRLANVEALKRKLGDSEVIPYAKLLRACEEAGAFGHRLGPPRLTSCFVVVNNMQRCIYVIPNSSVIPRDAISRMEKNSTTSDSSTSLRATLHDLASGLKSEIADKLSDFNVSNFVMTSVKDPVLLADLRGQLV</sequence>
<accession>A0A8J6BW38</accession>
<reference evidence="1" key="1">
    <citation type="journal article" date="2021" name="bioRxiv">
        <title>Whole Genome Assembly and Annotation of Northern Wild Rice, Zizania palustris L., Supports a Whole Genome Duplication in the Zizania Genus.</title>
        <authorList>
            <person name="Haas M."/>
            <person name="Kono T."/>
            <person name="Macchietto M."/>
            <person name="Millas R."/>
            <person name="McGilp L."/>
            <person name="Shao M."/>
            <person name="Duquette J."/>
            <person name="Hirsch C.N."/>
            <person name="Kimball J."/>
        </authorList>
    </citation>
    <scope>NUCLEOTIDE SEQUENCE</scope>
    <source>
        <tissue evidence="1">Fresh leaf tissue</tissue>
    </source>
</reference>